<comment type="subcellular location">
    <subcellularLocation>
        <location evidence="1">Nucleus</location>
    </subcellularLocation>
</comment>
<keyword evidence="4" id="KW-0804">Transcription</keyword>
<dbReference type="SMART" id="SM00353">
    <property type="entry name" value="HLH"/>
    <property type="match status" value="1"/>
</dbReference>
<evidence type="ECO:0000313" key="9">
    <source>
        <dbReference type="Proteomes" id="UP000008383"/>
    </source>
</evidence>
<evidence type="ECO:0000256" key="4">
    <source>
        <dbReference type="ARBA" id="ARBA00023163"/>
    </source>
</evidence>
<comment type="caution">
    <text evidence="8">The sequence shown here is derived from an EMBL/GenBank/DDBJ whole genome shotgun (WGS) entry which is preliminary data.</text>
</comment>
<evidence type="ECO:0000256" key="2">
    <source>
        <dbReference type="ARBA" id="ARBA00023015"/>
    </source>
</evidence>
<dbReference type="OrthoDB" id="5778525at2759"/>
<dbReference type="RefSeq" id="XP_003019546.1">
    <property type="nucleotide sequence ID" value="XM_003019500.1"/>
</dbReference>
<dbReference type="EMBL" id="ACYE01000364">
    <property type="protein sequence ID" value="EFE38901.1"/>
    <property type="molecule type" value="Genomic_DNA"/>
</dbReference>
<dbReference type="GO" id="GO:0000981">
    <property type="term" value="F:DNA-binding transcription factor activity, RNA polymerase II-specific"/>
    <property type="evidence" value="ECO:0007669"/>
    <property type="project" value="TreeGrafter"/>
</dbReference>
<dbReference type="Proteomes" id="UP000008383">
    <property type="component" value="Unassembled WGS sequence"/>
</dbReference>
<gene>
    <name evidence="8" type="ORF">TRV_06420</name>
</gene>
<reference evidence="9" key="1">
    <citation type="journal article" date="2011" name="Genome Biol.">
        <title>Comparative and functional genomics provide insights into the pathogenicity of dermatophytic fungi.</title>
        <authorList>
            <person name="Burmester A."/>
            <person name="Shelest E."/>
            <person name="Gloeckner G."/>
            <person name="Heddergott C."/>
            <person name="Schindler S."/>
            <person name="Staib P."/>
            <person name="Heidel A."/>
            <person name="Felder M."/>
            <person name="Petzold A."/>
            <person name="Szafranski K."/>
            <person name="Feuermann M."/>
            <person name="Pedruzzi I."/>
            <person name="Priebe S."/>
            <person name="Groth M."/>
            <person name="Winkler R."/>
            <person name="Li W."/>
            <person name="Kniemeyer O."/>
            <person name="Schroeckh V."/>
            <person name="Hertweck C."/>
            <person name="Hube B."/>
            <person name="White T.C."/>
            <person name="Platzer M."/>
            <person name="Guthke R."/>
            <person name="Heitman J."/>
            <person name="Woestemeyer J."/>
            <person name="Zipfel P.F."/>
            <person name="Monod M."/>
            <person name="Brakhage A.A."/>
        </authorList>
    </citation>
    <scope>NUCLEOTIDE SEQUENCE [LARGE SCALE GENOMIC DNA]</scope>
    <source>
        <strain evidence="9">HKI 0517</strain>
    </source>
</reference>
<dbReference type="InterPro" id="IPR052207">
    <property type="entry name" value="Max-like/E-box_TFs"/>
</dbReference>
<proteinExistence type="predicted"/>
<feature type="compositionally biased region" description="Basic and acidic residues" evidence="6">
    <location>
        <begin position="239"/>
        <end position="262"/>
    </location>
</feature>
<name>D4DGW5_TRIVH</name>
<feature type="region of interest" description="Disordered" evidence="6">
    <location>
        <begin position="204"/>
        <end position="262"/>
    </location>
</feature>
<keyword evidence="3" id="KW-0238">DNA-binding</keyword>
<dbReference type="PANTHER" id="PTHR15741:SF39">
    <property type="entry name" value="BHLH TRANSCRIPTION FACTOR (EUROFUNG)"/>
    <property type="match status" value="1"/>
</dbReference>
<dbReference type="SUPFAM" id="SSF47459">
    <property type="entry name" value="HLH, helix-loop-helix DNA-binding domain"/>
    <property type="match status" value="1"/>
</dbReference>
<keyword evidence="2" id="KW-0805">Transcription regulation</keyword>
<evidence type="ECO:0000313" key="8">
    <source>
        <dbReference type="EMBL" id="EFE38901.1"/>
    </source>
</evidence>
<dbReference type="PANTHER" id="PTHR15741">
    <property type="entry name" value="BASIC HELIX-LOOP-HELIX ZIP TRANSCRIPTION FACTOR"/>
    <property type="match status" value="1"/>
</dbReference>
<evidence type="ECO:0000259" key="7">
    <source>
        <dbReference type="PROSITE" id="PS50888"/>
    </source>
</evidence>
<dbReference type="GO" id="GO:0046983">
    <property type="term" value="F:protein dimerization activity"/>
    <property type="evidence" value="ECO:0007669"/>
    <property type="project" value="InterPro"/>
</dbReference>
<dbReference type="KEGG" id="tve:TRV_06420"/>
<dbReference type="AlphaFoldDB" id="D4DGW5"/>
<evidence type="ECO:0000256" key="3">
    <source>
        <dbReference type="ARBA" id="ARBA00023125"/>
    </source>
</evidence>
<keyword evidence="9" id="KW-1185">Reference proteome</keyword>
<organism evidence="8 9">
    <name type="scientific">Trichophyton verrucosum (strain HKI 0517)</name>
    <dbReference type="NCBI Taxonomy" id="663202"/>
    <lineage>
        <taxon>Eukaryota</taxon>
        <taxon>Fungi</taxon>
        <taxon>Dikarya</taxon>
        <taxon>Ascomycota</taxon>
        <taxon>Pezizomycotina</taxon>
        <taxon>Eurotiomycetes</taxon>
        <taxon>Eurotiomycetidae</taxon>
        <taxon>Onygenales</taxon>
        <taxon>Arthrodermataceae</taxon>
        <taxon>Trichophyton</taxon>
    </lineage>
</organism>
<feature type="domain" description="BHLH" evidence="7">
    <location>
        <begin position="251"/>
        <end position="302"/>
    </location>
</feature>
<dbReference type="PROSITE" id="PS50888">
    <property type="entry name" value="BHLH"/>
    <property type="match status" value="1"/>
</dbReference>
<sequence>MRGRILTIDTARVEVDLGLVTGIKWDVDETFVSPTRTTASKCLAHGINQKDSGRDVIPKDSIQNEREIIASRDKALLCSCSSSSSLPLLLPGGCFSLKVQLSSNHIFTCGDIPVIGLLLRAPQLLFSTSNQCHLNSKEIARSRSHEGRDECPRETANQAEAIKGPFALCVPCYLFVARQRVTSLPPPTPSYPLLSIVMAPATSPTGAAAARKPSSTPGEDTEQQTKRTSNSPSDARPATSEREKPRLSEQEKKNNHIASEQKRRAAIREGFDRLTELVPGLTGQGRSEGMVLRKTVDFMQLKVQERKDLIEEIEQRGGKVDDRLRNVTEAIR</sequence>
<dbReference type="GO" id="GO:0005634">
    <property type="term" value="C:nucleus"/>
    <property type="evidence" value="ECO:0007669"/>
    <property type="project" value="UniProtKB-SubCell"/>
</dbReference>
<evidence type="ECO:0000256" key="6">
    <source>
        <dbReference type="SAM" id="MobiDB-lite"/>
    </source>
</evidence>
<protein>
    <recommendedName>
        <fullName evidence="7">BHLH domain-containing protein</fullName>
    </recommendedName>
</protein>
<evidence type="ECO:0000256" key="5">
    <source>
        <dbReference type="ARBA" id="ARBA00023242"/>
    </source>
</evidence>
<dbReference type="GO" id="GO:0000978">
    <property type="term" value="F:RNA polymerase II cis-regulatory region sequence-specific DNA binding"/>
    <property type="evidence" value="ECO:0007669"/>
    <property type="project" value="TreeGrafter"/>
</dbReference>
<dbReference type="HOGENOM" id="CLU_837261_0_0_1"/>
<dbReference type="InterPro" id="IPR011598">
    <property type="entry name" value="bHLH_dom"/>
</dbReference>
<dbReference type="InterPro" id="IPR036638">
    <property type="entry name" value="HLH_DNA-bd_sf"/>
</dbReference>
<dbReference type="Pfam" id="PF00010">
    <property type="entry name" value="HLH"/>
    <property type="match status" value="1"/>
</dbReference>
<keyword evidence="5" id="KW-0539">Nucleus</keyword>
<accession>D4DGW5</accession>
<dbReference type="Gene3D" id="4.10.280.10">
    <property type="entry name" value="Helix-loop-helix DNA-binding domain"/>
    <property type="match status" value="1"/>
</dbReference>
<evidence type="ECO:0000256" key="1">
    <source>
        <dbReference type="ARBA" id="ARBA00004123"/>
    </source>
</evidence>
<dbReference type="GeneID" id="9578320"/>